<evidence type="ECO:0000313" key="2">
    <source>
        <dbReference type="Proteomes" id="UP001063166"/>
    </source>
</evidence>
<sequence>MRFLPNFRIILSSSKAAPSQAPGGFIPLQTLKLGEETATALLKVYDLKIRPWSVSCGVLRGDDSLRNGPGSPVHRTCPKVSTDIHSTDRRCPPMSSALRAQILNALGEAGSCSSRVAIGRPNTPLLDANAVVPVTRVSGESLPWSANGMLELRCGLGPNKDCSQNTDRAP</sequence>
<dbReference type="AlphaFoldDB" id="A0A9P3UWK3"/>
<reference evidence="1" key="1">
    <citation type="submission" date="2022-07" db="EMBL/GenBank/DDBJ databases">
        <title>The genome of Lyophyllum shimeji provides insight into the initial evolution of ectomycorrhizal fungal genome.</title>
        <authorList>
            <person name="Kobayashi Y."/>
            <person name="Shibata T."/>
            <person name="Hirakawa H."/>
            <person name="Shigenobu S."/>
            <person name="Nishiyama T."/>
            <person name="Yamada A."/>
            <person name="Hasebe M."/>
            <person name="Kawaguchi M."/>
        </authorList>
    </citation>
    <scope>NUCLEOTIDE SEQUENCE</scope>
    <source>
        <strain evidence="1">AT787</strain>
    </source>
</reference>
<gene>
    <name evidence="1" type="ORF">LshimejAT787_2000960</name>
</gene>
<proteinExistence type="predicted"/>
<dbReference type="EMBL" id="BRPK01000020">
    <property type="protein sequence ID" value="GLB45191.1"/>
    <property type="molecule type" value="Genomic_DNA"/>
</dbReference>
<protein>
    <submittedName>
        <fullName evidence="1">Uncharacterized protein</fullName>
    </submittedName>
</protein>
<organism evidence="1 2">
    <name type="scientific">Lyophyllum shimeji</name>
    <name type="common">Hon-shimeji</name>
    <name type="synonym">Tricholoma shimeji</name>
    <dbReference type="NCBI Taxonomy" id="47721"/>
    <lineage>
        <taxon>Eukaryota</taxon>
        <taxon>Fungi</taxon>
        <taxon>Dikarya</taxon>
        <taxon>Basidiomycota</taxon>
        <taxon>Agaricomycotina</taxon>
        <taxon>Agaricomycetes</taxon>
        <taxon>Agaricomycetidae</taxon>
        <taxon>Agaricales</taxon>
        <taxon>Tricholomatineae</taxon>
        <taxon>Lyophyllaceae</taxon>
        <taxon>Lyophyllum</taxon>
    </lineage>
</organism>
<dbReference type="Proteomes" id="UP001063166">
    <property type="component" value="Unassembled WGS sequence"/>
</dbReference>
<evidence type="ECO:0000313" key="1">
    <source>
        <dbReference type="EMBL" id="GLB45191.1"/>
    </source>
</evidence>
<accession>A0A9P3UWK3</accession>
<keyword evidence="2" id="KW-1185">Reference proteome</keyword>
<name>A0A9P3UWK3_LYOSH</name>
<comment type="caution">
    <text evidence="1">The sequence shown here is derived from an EMBL/GenBank/DDBJ whole genome shotgun (WGS) entry which is preliminary data.</text>
</comment>